<gene>
    <name evidence="7" type="ORF">TRIATDRAFT_268959</name>
</gene>
<name>G9PBX3_HYPAI</name>
<dbReference type="InterPro" id="IPR037396">
    <property type="entry name" value="FMN_HAD"/>
</dbReference>
<feature type="binding site" evidence="5">
    <location>
        <position position="110"/>
    </location>
    <ligand>
        <name>FMN</name>
        <dbReference type="ChEBI" id="CHEBI:58210"/>
    </ligand>
</feature>
<dbReference type="EMBL" id="ABDG02000029">
    <property type="protein sequence ID" value="EHK39356.1"/>
    <property type="molecule type" value="Genomic_DNA"/>
</dbReference>
<feature type="binding site" evidence="5">
    <location>
        <position position="173"/>
    </location>
    <ligand>
        <name>glyoxylate</name>
        <dbReference type="ChEBI" id="CHEBI:36655"/>
    </ligand>
</feature>
<dbReference type="InterPro" id="IPR008259">
    <property type="entry name" value="FMN_hydac_DH_AS"/>
</dbReference>
<organism evidence="7 8">
    <name type="scientific">Hypocrea atroviridis (strain ATCC 20476 / IMI 206040)</name>
    <name type="common">Trichoderma atroviride</name>
    <dbReference type="NCBI Taxonomy" id="452589"/>
    <lineage>
        <taxon>Eukaryota</taxon>
        <taxon>Fungi</taxon>
        <taxon>Dikarya</taxon>
        <taxon>Ascomycota</taxon>
        <taxon>Pezizomycotina</taxon>
        <taxon>Sordariomycetes</taxon>
        <taxon>Hypocreomycetidae</taxon>
        <taxon>Hypocreales</taxon>
        <taxon>Hypocreaceae</taxon>
        <taxon>Trichoderma</taxon>
    </lineage>
</organism>
<feature type="binding site" evidence="5">
    <location>
        <begin position="318"/>
        <end position="319"/>
    </location>
    <ligand>
        <name>FMN</name>
        <dbReference type="ChEBI" id="CHEBI:58210"/>
    </ligand>
</feature>
<evidence type="ECO:0000313" key="7">
    <source>
        <dbReference type="EMBL" id="EHK39356.1"/>
    </source>
</evidence>
<feature type="binding site" evidence="5">
    <location>
        <position position="230"/>
    </location>
    <ligand>
        <name>FMN</name>
        <dbReference type="ChEBI" id="CHEBI:58210"/>
    </ligand>
</feature>
<proteinExistence type="inferred from homology"/>
<dbReference type="AlphaFoldDB" id="G9PBX3"/>
<feature type="binding site" evidence="5">
    <location>
        <position position="28"/>
    </location>
    <ligand>
        <name>glyoxylate</name>
        <dbReference type="ChEBI" id="CHEBI:36655"/>
    </ligand>
</feature>
<dbReference type="HOGENOM" id="CLU_020639_6_1_1"/>
<accession>G9PBX3</accession>
<dbReference type="OMA" id="HDEGAMD"/>
<dbReference type="PANTHER" id="PTHR10578">
    <property type="entry name" value="S -2-HYDROXY-ACID OXIDASE-RELATED"/>
    <property type="match status" value="1"/>
</dbReference>
<dbReference type="InterPro" id="IPR000262">
    <property type="entry name" value="FMN-dep_DH"/>
</dbReference>
<feature type="binding site" evidence="5">
    <location>
        <position position="258"/>
    </location>
    <ligand>
        <name>FMN</name>
        <dbReference type="ChEBI" id="CHEBI:58210"/>
    </ligand>
</feature>
<feature type="binding site" evidence="5">
    <location>
        <position position="164"/>
    </location>
    <ligand>
        <name>FMN</name>
        <dbReference type="ChEBI" id="CHEBI:58210"/>
    </ligand>
</feature>
<reference evidence="7 8" key="1">
    <citation type="journal article" date="2011" name="Genome Biol.">
        <title>Comparative genome sequence analysis underscores mycoparasitism as the ancestral life style of Trichoderma.</title>
        <authorList>
            <person name="Kubicek C.P."/>
            <person name="Herrera-Estrella A."/>
            <person name="Seidl-Seiboth V."/>
            <person name="Martinez D.A."/>
            <person name="Druzhinina I.S."/>
            <person name="Thon M."/>
            <person name="Zeilinger S."/>
            <person name="Casas-Flores S."/>
            <person name="Horwitz B.A."/>
            <person name="Mukherjee P.K."/>
            <person name="Mukherjee M."/>
            <person name="Kredics L."/>
            <person name="Alcaraz L.D."/>
            <person name="Aerts A."/>
            <person name="Antal Z."/>
            <person name="Atanasova L."/>
            <person name="Cervantes-Badillo M.G."/>
            <person name="Challacombe J."/>
            <person name="Chertkov O."/>
            <person name="McCluskey K."/>
            <person name="Coulpier F."/>
            <person name="Deshpande N."/>
            <person name="von Doehren H."/>
            <person name="Ebbole D.J."/>
            <person name="Esquivel-Naranjo E.U."/>
            <person name="Fekete E."/>
            <person name="Flipphi M."/>
            <person name="Glaser F."/>
            <person name="Gomez-Rodriguez E.Y."/>
            <person name="Gruber S."/>
            <person name="Han C."/>
            <person name="Henrissat B."/>
            <person name="Hermosa R."/>
            <person name="Hernandez-Onate M."/>
            <person name="Karaffa L."/>
            <person name="Kosti I."/>
            <person name="Le Crom S."/>
            <person name="Lindquist E."/>
            <person name="Lucas S."/>
            <person name="Luebeck M."/>
            <person name="Luebeck P.S."/>
            <person name="Margeot A."/>
            <person name="Metz B."/>
            <person name="Misra M."/>
            <person name="Nevalainen H."/>
            <person name="Omann M."/>
            <person name="Packer N."/>
            <person name="Perrone G."/>
            <person name="Uresti-Rivera E.E."/>
            <person name="Salamov A."/>
            <person name="Schmoll M."/>
            <person name="Seiboth B."/>
            <person name="Shapiro H."/>
            <person name="Sukno S."/>
            <person name="Tamayo-Ramos J.A."/>
            <person name="Tisch D."/>
            <person name="Wiest A."/>
            <person name="Wilkinson H.H."/>
            <person name="Zhang M."/>
            <person name="Coutinho P.M."/>
            <person name="Kenerley C.M."/>
            <person name="Monte E."/>
            <person name="Baker S.E."/>
            <person name="Grigoriev I.V."/>
        </authorList>
    </citation>
    <scope>NUCLEOTIDE SEQUENCE [LARGE SCALE GENOMIC DNA]</scope>
    <source>
        <strain evidence="8">ATCC 20476 / IMI 206040</strain>
    </source>
</reference>
<feature type="binding site" evidence="5">
    <location>
        <position position="255"/>
    </location>
    <ligand>
        <name>glyoxylate</name>
        <dbReference type="ChEBI" id="CHEBI:36655"/>
    </ligand>
</feature>
<dbReference type="SUPFAM" id="SSF51395">
    <property type="entry name" value="FMN-linked oxidoreductases"/>
    <property type="match status" value="1"/>
</dbReference>
<comment type="similarity">
    <text evidence="3">Belongs to the FMN-dependent alpha-hydroxy acid dehydrogenase family.</text>
</comment>
<feature type="binding site" evidence="5">
    <location>
        <position position="253"/>
    </location>
    <ligand>
        <name>FMN</name>
        <dbReference type="ChEBI" id="CHEBI:58210"/>
    </ligand>
</feature>
<dbReference type="Gene3D" id="3.20.20.70">
    <property type="entry name" value="Aldolase class I"/>
    <property type="match status" value="1"/>
</dbReference>
<comment type="caution">
    <text evidence="7">The sequence shown here is derived from an EMBL/GenBank/DDBJ whole genome shotgun (WGS) entry which is preliminary data.</text>
</comment>
<dbReference type="STRING" id="452589.G9PBX3"/>
<dbReference type="PROSITE" id="PS51349">
    <property type="entry name" value="FMN_HYDROXY_ACID_DH_2"/>
    <property type="match status" value="1"/>
</dbReference>
<feature type="domain" description="FMN hydroxy acid dehydrogenase" evidence="6">
    <location>
        <begin position="2"/>
        <end position="369"/>
    </location>
</feature>
<dbReference type="GO" id="GO:0016491">
    <property type="term" value="F:oxidoreductase activity"/>
    <property type="evidence" value="ECO:0007669"/>
    <property type="project" value="UniProtKB-KW"/>
</dbReference>
<evidence type="ECO:0000256" key="3">
    <source>
        <dbReference type="ARBA" id="ARBA00024042"/>
    </source>
</evidence>
<dbReference type="eggNOG" id="KOG0538">
    <property type="taxonomic scope" value="Eukaryota"/>
</dbReference>
<sequence length="381" mass="41561">MLPISEVWTISDIRSAALAKLDPKWAQYINGGAEDLTTLRANELEYNRYRIMPRILRDVEEIDTSKVIFGTKLSWPFGFSPAAMHCLAHPDGEVATSHAAAKAGIAMCLSAWATKPLEEVIIACDEVESKIPYAIQKSSASRKDYTLELVARAHKAGYRALLITADSPTVGRRLNELRNGTDLPEHLAFPNISYNPNNFKNAIRDATVSASDYLPWLSSITPPDMEIWLKGIYTPEDVITVAQYPFVKGVIISNHGGRQLDSAPATLEALSDCVAAARSINSKRSTESQLMIGIDGGIRRGSDVFKALALGADICFAGRIPYWGLAFNGQDGVERALQVLREEFEVCMRLSGCKSLADIGQHSLAIVLGGVPDRATVLTNL</sequence>
<dbReference type="InterPro" id="IPR012133">
    <property type="entry name" value="Alpha-hydoxy_acid_DH_FMN"/>
</dbReference>
<evidence type="ECO:0000256" key="2">
    <source>
        <dbReference type="ARBA" id="ARBA00023002"/>
    </source>
</evidence>
<keyword evidence="5" id="KW-0285">Flavoprotein</keyword>
<feature type="binding site" evidence="5">
    <location>
        <begin position="295"/>
        <end position="299"/>
    </location>
    <ligand>
        <name>FMN</name>
        <dbReference type="ChEBI" id="CHEBI:58210"/>
    </ligand>
</feature>
<dbReference type="Pfam" id="PF01070">
    <property type="entry name" value="FMN_dh"/>
    <property type="match status" value="1"/>
</dbReference>
<comment type="cofactor">
    <cofactor evidence="1">
        <name>FMN</name>
        <dbReference type="ChEBI" id="CHEBI:58210"/>
    </cofactor>
</comment>
<dbReference type="Proteomes" id="UP000005426">
    <property type="component" value="Unassembled WGS sequence"/>
</dbReference>
<evidence type="ECO:0000256" key="1">
    <source>
        <dbReference type="ARBA" id="ARBA00001917"/>
    </source>
</evidence>
<dbReference type="PROSITE" id="PS00557">
    <property type="entry name" value="FMN_HYDROXY_ACID_DH_1"/>
    <property type="match status" value="1"/>
</dbReference>
<dbReference type="KEGG" id="tatv:25779232"/>
<dbReference type="PANTHER" id="PTHR10578:SF149">
    <property type="entry name" value="2-HYDROXYACID OXIDASE 2"/>
    <property type="match status" value="1"/>
</dbReference>
<feature type="active site" description="Proton acceptor" evidence="4">
    <location>
        <position position="255"/>
    </location>
</feature>
<dbReference type="GeneID" id="25779232"/>
<keyword evidence="2" id="KW-0560">Oxidoreductase</keyword>
<evidence type="ECO:0000256" key="5">
    <source>
        <dbReference type="PIRSR" id="PIRSR000138-2"/>
    </source>
</evidence>
<dbReference type="OrthoDB" id="1925334at2759"/>
<dbReference type="InterPro" id="IPR013785">
    <property type="entry name" value="Aldolase_TIM"/>
</dbReference>
<evidence type="ECO:0000259" key="6">
    <source>
        <dbReference type="PROSITE" id="PS51349"/>
    </source>
</evidence>
<evidence type="ECO:0000313" key="8">
    <source>
        <dbReference type="Proteomes" id="UP000005426"/>
    </source>
</evidence>
<keyword evidence="8" id="KW-1185">Reference proteome</keyword>
<protein>
    <recommendedName>
        <fullName evidence="6">FMN hydroxy acid dehydrogenase domain-containing protein</fullName>
    </recommendedName>
</protein>
<evidence type="ECO:0000256" key="4">
    <source>
        <dbReference type="PIRSR" id="PIRSR000138-1"/>
    </source>
</evidence>
<dbReference type="PIRSF" id="PIRSF000138">
    <property type="entry name" value="Al-hdrx_acd_dh"/>
    <property type="match status" value="1"/>
</dbReference>
<dbReference type="GO" id="GO:0010181">
    <property type="term" value="F:FMN binding"/>
    <property type="evidence" value="ECO:0007669"/>
    <property type="project" value="InterPro"/>
</dbReference>
<dbReference type="CDD" id="cd02809">
    <property type="entry name" value="alpha_hydroxyacid_oxid_FMN"/>
    <property type="match status" value="1"/>
</dbReference>
<feature type="binding site" evidence="5">
    <location>
        <begin position="81"/>
        <end position="83"/>
    </location>
    <ligand>
        <name>FMN</name>
        <dbReference type="ChEBI" id="CHEBI:58210"/>
    </ligand>
</feature>
<keyword evidence="5" id="KW-0288">FMN</keyword>